<evidence type="ECO:0000256" key="2">
    <source>
        <dbReference type="PIRSR" id="PIRSR601310-3"/>
    </source>
</evidence>
<comment type="caution">
    <text evidence="5">The sequence shown here is derived from an EMBL/GenBank/DDBJ whole genome shotgun (WGS) entry which is preliminary data.</text>
</comment>
<keyword evidence="6" id="KW-1185">Reference proteome</keyword>
<dbReference type="PROSITE" id="PS51084">
    <property type="entry name" value="HIT_2"/>
    <property type="match status" value="1"/>
</dbReference>
<dbReference type="RefSeq" id="XP_037221868.1">
    <property type="nucleotide sequence ID" value="XM_037361576.1"/>
</dbReference>
<evidence type="ECO:0000256" key="3">
    <source>
        <dbReference type="PROSITE-ProRule" id="PRU00464"/>
    </source>
</evidence>
<accession>A0A8H6WC07</accession>
<name>A0A8H6WC07_9AGAR</name>
<evidence type="ECO:0000256" key="1">
    <source>
        <dbReference type="PIRSR" id="PIRSR601310-1"/>
    </source>
</evidence>
<dbReference type="SUPFAM" id="SSF54197">
    <property type="entry name" value="HIT-like"/>
    <property type="match status" value="1"/>
</dbReference>
<dbReference type="Pfam" id="PF01230">
    <property type="entry name" value="HIT"/>
    <property type="match status" value="1"/>
</dbReference>
<evidence type="ECO:0000259" key="4">
    <source>
        <dbReference type="PROSITE" id="PS51084"/>
    </source>
</evidence>
<protein>
    <submittedName>
        <fullName evidence="5">HIT domain protein</fullName>
    </submittedName>
</protein>
<sequence length="143" mass="15876">MAANEDSSCLFCGILKGIIPSHKVTETDYSLAFLDIMPFSEGHTLVIPKYHAETLDTLPDEYLRDIGPLLKRVAKAAGTTQYNIVQNNGKLAYQQVPHAHFHVIPKSTETDGLVLHLEERPQAKSTNEELAATCAKMKERLSQ</sequence>
<dbReference type="PANTHER" id="PTHR46648">
    <property type="entry name" value="HIT FAMILY PROTEIN 1"/>
    <property type="match status" value="1"/>
</dbReference>
<feature type="domain" description="HIT" evidence="4">
    <location>
        <begin position="10"/>
        <end position="114"/>
    </location>
</feature>
<dbReference type="InterPro" id="IPR036265">
    <property type="entry name" value="HIT-like_sf"/>
</dbReference>
<dbReference type="OrthoDB" id="672793at2759"/>
<dbReference type="Gene3D" id="3.30.428.10">
    <property type="entry name" value="HIT-like"/>
    <property type="match status" value="1"/>
</dbReference>
<feature type="active site" description="Tele-AMP-histidine intermediate" evidence="1">
    <location>
        <position position="100"/>
    </location>
</feature>
<feature type="short sequence motif" description="Histidine triad motif" evidence="2 3">
    <location>
        <begin position="98"/>
        <end position="102"/>
    </location>
</feature>
<dbReference type="EMBL" id="JACAZF010000004">
    <property type="protein sequence ID" value="KAF7306849.1"/>
    <property type="molecule type" value="Genomic_DNA"/>
</dbReference>
<dbReference type="Proteomes" id="UP000636479">
    <property type="component" value="Unassembled WGS sequence"/>
</dbReference>
<gene>
    <name evidence="5" type="ORF">MIND_00477100</name>
</gene>
<proteinExistence type="predicted"/>
<dbReference type="GeneID" id="59344092"/>
<dbReference type="GO" id="GO:0009117">
    <property type="term" value="P:nucleotide metabolic process"/>
    <property type="evidence" value="ECO:0007669"/>
    <property type="project" value="TreeGrafter"/>
</dbReference>
<dbReference type="GO" id="GO:0003824">
    <property type="term" value="F:catalytic activity"/>
    <property type="evidence" value="ECO:0007669"/>
    <property type="project" value="InterPro"/>
</dbReference>
<dbReference type="AlphaFoldDB" id="A0A8H6WC07"/>
<dbReference type="PANTHER" id="PTHR46648:SF1">
    <property type="entry name" value="ADENOSINE 5'-MONOPHOSPHORAMIDASE HNT1"/>
    <property type="match status" value="1"/>
</dbReference>
<dbReference type="InterPro" id="IPR039384">
    <property type="entry name" value="HINT"/>
</dbReference>
<evidence type="ECO:0000313" key="6">
    <source>
        <dbReference type="Proteomes" id="UP000636479"/>
    </source>
</evidence>
<reference evidence="5" key="1">
    <citation type="submission" date="2020-05" db="EMBL/GenBank/DDBJ databases">
        <title>Mycena genomes resolve the evolution of fungal bioluminescence.</title>
        <authorList>
            <person name="Tsai I.J."/>
        </authorList>
    </citation>
    <scope>NUCLEOTIDE SEQUENCE</scope>
    <source>
        <strain evidence="5">171206Taipei</strain>
    </source>
</reference>
<evidence type="ECO:0000313" key="5">
    <source>
        <dbReference type="EMBL" id="KAF7306849.1"/>
    </source>
</evidence>
<dbReference type="InterPro" id="IPR011146">
    <property type="entry name" value="HIT-like"/>
</dbReference>
<organism evidence="5 6">
    <name type="scientific">Mycena indigotica</name>
    <dbReference type="NCBI Taxonomy" id="2126181"/>
    <lineage>
        <taxon>Eukaryota</taxon>
        <taxon>Fungi</taxon>
        <taxon>Dikarya</taxon>
        <taxon>Basidiomycota</taxon>
        <taxon>Agaricomycotina</taxon>
        <taxon>Agaricomycetes</taxon>
        <taxon>Agaricomycetidae</taxon>
        <taxon>Agaricales</taxon>
        <taxon>Marasmiineae</taxon>
        <taxon>Mycenaceae</taxon>
        <taxon>Mycena</taxon>
    </lineage>
</organism>
<dbReference type="CDD" id="cd01277">
    <property type="entry name" value="HINT_subgroup"/>
    <property type="match status" value="1"/>
</dbReference>
<dbReference type="InterPro" id="IPR001310">
    <property type="entry name" value="Histidine_triad_HIT"/>
</dbReference>
<dbReference type="PRINTS" id="PR00332">
    <property type="entry name" value="HISTRIAD"/>
</dbReference>